<dbReference type="InterPro" id="IPR018109">
    <property type="entry name" value="Folylpolyglutamate_synth_CS"/>
</dbReference>
<dbReference type="GO" id="GO:0004326">
    <property type="term" value="F:tetrahydrofolylpolyglutamate synthase activity"/>
    <property type="evidence" value="ECO:0007669"/>
    <property type="project" value="InterPro"/>
</dbReference>
<name>A0A7S0ULN3_9CHLO</name>
<feature type="domain" description="Mur ligase central" evidence="6">
    <location>
        <begin position="174"/>
        <end position="357"/>
    </location>
</feature>
<evidence type="ECO:0000256" key="2">
    <source>
        <dbReference type="ARBA" id="ARBA00022598"/>
    </source>
</evidence>
<reference evidence="7" key="1">
    <citation type="submission" date="2021-01" db="EMBL/GenBank/DDBJ databases">
        <authorList>
            <person name="Corre E."/>
            <person name="Pelletier E."/>
            <person name="Niang G."/>
            <person name="Scheremetjew M."/>
            <person name="Finn R."/>
            <person name="Kale V."/>
            <person name="Holt S."/>
            <person name="Cochrane G."/>
            <person name="Meng A."/>
            <person name="Brown T."/>
            <person name="Cohen L."/>
        </authorList>
    </citation>
    <scope>NUCLEOTIDE SEQUENCE</scope>
    <source>
        <strain evidence="7">SAG 63-3</strain>
    </source>
</reference>
<organism evidence="7">
    <name type="scientific">Polytomella parva</name>
    <dbReference type="NCBI Taxonomy" id="51329"/>
    <lineage>
        <taxon>Eukaryota</taxon>
        <taxon>Viridiplantae</taxon>
        <taxon>Chlorophyta</taxon>
        <taxon>core chlorophytes</taxon>
        <taxon>Chlorophyceae</taxon>
        <taxon>CS clade</taxon>
        <taxon>Chlamydomonadales</taxon>
        <taxon>Chlamydomonadaceae</taxon>
        <taxon>Polytomella</taxon>
    </lineage>
</organism>
<protein>
    <recommendedName>
        <fullName evidence="6">Mur ligase central domain-containing protein</fullName>
    </recommendedName>
</protein>
<keyword evidence="3" id="KW-0547">Nucleotide-binding</keyword>
<feature type="compositionally biased region" description="Basic and acidic residues" evidence="5">
    <location>
        <begin position="365"/>
        <end position="380"/>
    </location>
</feature>
<evidence type="ECO:0000259" key="6">
    <source>
        <dbReference type="Pfam" id="PF08245"/>
    </source>
</evidence>
<dbReference type="NCBIfam" id="TIGR01499">
    <property type="entry name" value="folC"/>
    <property type="match status" value="1"/>
</dbReference>
<evidence type="ECO:0000256" key="4">
    <source>
        <dbReference type="ARBA" id="ARBA00022840"/>
    </source>
</evidence>
<dbReference type="PROSITE" id="PS01011">
    <property type="entry name" value="FOLYLPOLYGLU_SYNT_1"/>
    <property type="match status" value="1"/>
</dbReference>
<evidence type="ECO:0000256" key="5">
    <source>
        <dbReference type="SAM" id="MobiDB-lite"/>
    </source>
</evidence>
<dbReference type="EMBL" id="HBFM01003762">
    <property type="protein sequence ID" value="CAD8765786.1"/>
    <property type="molecule type" value="Transcribed_RNA"/>
</dbReference>
<dbReference type="PANTHER" id="PTHR11136">
    <property type="entry name" value="FOLYLPOLYGLUTAMATE SYNTHASE-RELATED"/>
    <property type="match status" value="1"/>
</dbReference>
<sequence length="915" mass="99936">MLTLAKDIVGYGRRFFPVDNRFRFLSSTTGATYFCQNRKSVHSDIKSDIRGIYLPSSVGSTLLHQQLIKTRPVLIGLNHSNRPLINDKGIGMINEKLYHSASALGAAGKNPDNNTVLSLEDDWIRVQDILGKMTAVKKSPNAPGWRDAFEYMPVHLQRIGISEADLNKMKIIHVTGTKGKGSTCAMVESMLRNCGYRTGLYTSPHLIDPRERIRIQGQMVSKEIFCRNFDDVYNALDRTTTSNIGMPSFFNFMTLLSLRIFAAAAVDVIILEVGIGGRLDATTAVTRPPHLVCGISSLGLDHMEMLGGSLASIAREKAGIIKRDCPAFSVPQAEDGWMELAQEAARVGAPFALTVSLDQYRVEEGGRGEGEAGGEGEKGMEGGSQKEAVDVKNTVLARNVDDKRGVENVWQRSDENGVASMGSRRPEKQIDIPIGVSGRHMLVNASLAVQLATAWERHCVLLLQDPKSEGEGEREGKREQEQDDRLSTERVAAARRRVDLVEKQRVLPKEYVEGLAQVRWEGRSQVIADPWRGGERRSISNQQLLKSNHTAKAKAETAVSAEVESCLSASTTTTTNTTLFLDGAHTPESMDTCALWFCDELRGGGGGGGGDDVEGLRKEGRVGCKELVSPSTAAAASGFVTGSFLTVRQSGKERRNEEVMSAHMEPQSVKVLDLPILLFGCTRDRDPSTLLPPLLRRFRTEGFVLPPAVLFAPMTSGYVVPTSNKDNSGNNPIISLTKKDFLDPIPADAANVDLKKDKQVPDWLLKMNAVWKEEVGKQFGEEMTAKAAEVLGKGVGKVEAEAVDMVAAAILKRGVIHHLSNPATASMNGNTNLVVNNDTQIQVISEAFPNLTEALDRLKTLSSSVDVFNEKLCAQTFGGGNENDKDIEEIRIKILVTGSLYLVGDVLKDLKWQPR</sequence>
<dbReference type="GO" id="GO:0005739">
    <property type="term" value="C:mitochondrion"/>
    <property type="evidence" value="ECO:0007669"/>
    <property type="project" value="TreeGrafter"/>
</dbReference>
<keyword evidence="2" id="KW-0436">Ligase</keyword>
<dbReference type="UniPathway" id="UPA00850"/>
<dbReference type="InterPro" id="IPR001645">
    <property type="entry name" value="Folylpolyglutamate_synth"/>
</dbReference>
<evidence type="ECO:0000256" key="3">
    <source>
        <dbReference type="ARBA" id="ARBA00022741"/>
    </source>
</evidence>
<dbReference type="GO" id="GO:0005524">
    <property type="term" value="F:ATP binding"/>
    <property type="evidence" value="ECO:0007669"/>
    <property type="project" value="UniProtKB-KW"/>
</dbReference>
<feature type="compositionally biased region" description="Basic and acidic residues" evidence="5">
    <location>
        <begin position="466"/>
        <end position="488"/>
    </location>
</feature>
<dbReference type="SUPFAM" id="SSF53623">
    <property type="entry name" value="MurD-like peptide ligases, catalytic domain"/>
    <property type="match status" value="1"/>
</dbReference>
<dbReference type="Gene3D" id="3.40.1190.10">
    <property type="entry name" value="Mur-like, catalytic domain"/>
    <property type="match status" value="1"/>
</dbReference>
<accession>A0A7S0ULN3</accession>
<dbReference type="InterPro" id="IPR013221">
    <property type="entry name" value="Mur_ligase_cen"/>
</dbReference>
<keyword evidence="4" id="KW-0067">ATP-binding</keyword>
<evidence type="ECO:0000256" key="1">
    <source>
        <dbReference type="ARBA" id="ARBA00008276"/>
    </source>
</evidence>
<dbReference type="Pfam" id="PF08245">
    <property type="entry name" value="Mur_ligase_M"/>
    <property type="match status" value="1"/>
</dbReference>
<evidence type="ECO:0000313" key="7">
    <source>
        <dbReference type="EMBL" id="CAD8765786.1"/>
    </source>
</evidence>
<gene>
    <name evidence="7" type="ORF">PPAR00522_LOCUS2175</name>
</gene>
<comment type="similarity">
    <text evidence="1">Belongs to the folylpolyglutamate synthase family.</text>
</comment>
<dbReference type="PANTHER" id="PTHR11136:SF5">
    <property type="entry name" value="FOLYLPOLYGLUTAMATE SYNTHASE, MITOCHONDRIAL"/>
    <property type="match status" value="1"/>
</dbReference>
<feature type="region of interest" description="Disordered" evidence="5">
    <location>
        <begin position="466"/>
        <end position="489"/>
    </location>
</feature>
<dbReference type="AlphaFoldDB" id="A0A7S0ULN3"/>
<feature type="region of interest" description="Disordered" evidence="5">
    <location>
        <begin position="365"/>
        <end position="387"/>
    </location>
</feature>
<dbReference type="InterPro" id="IPR036565">
    <property type="entry name" value="Mur-like_cat_sf"/>
</dbReference>
<proteinExistence type="inferred from homology"/>
<dbReference type="GO" id="GO:0005829">
    <property type="term" value="C:cytosol"/>
    <property type="evidence" value="ECO:0007669"/>
    <property type="project" value="TreeGrafter"/>
</dbReference>